<feature type="domain" description="TRASH" evidence="5">
    <location>
        <begin position="6"/>
        <end position="44"/>
    </location>
</feature>
<dbReference type="EnsemblFungi" id="EJT81842">
    <property type="protein sequence ID" value="EJT81842"/>
    <property type="gene ID" value="GGTG_01816"/>
</dbReference>
<dbReference type="GO" id="GO:0030687">
    <property type="term" value="C:preribosome, large subunit precursor"/>
    <property type="evidence" value="ECO:0007669"/>
    <property type="project" value="EnsemblFungi"/>
</dbReference>
<evidence type="ECO:0000256" key="4">
    <source>
        <dbReference type="SAM" id="MobiDB-lite"/>
    </source>
</evidence>
<feature type="compositionally biased region" description="Acidic residues" evidence="4">
    <location>
        <begin position="206"/>
        <end position="229"/>
    </location>
</feature>
<keyword evidence="8" id="KW-1185">Reference proteome</keyword>
<evidence type="ECO:0000259" key="5">
    <source>
        <dbReference type="SMART" id="SM00746"/>
    </source>
</evidence>
<dbReference type="InterPro" id="IPR038630">
    <property type="entry name" value="L24e/L24_sf"/>
</dbReference>
<feature type="region of interest" description="Disordered" evidence="4">
    <location>
        <begin position="190"/>
        <end position="229"/>
    </location>
</feature>
<organism evidence="6">
    <name type="scientific">Gaeumannomyces tritici (strain R3-111a-1)</name>
    <name type="common">Wheat and barley take-all root rot fungus</name>
    <name type="synonym">Gaeumannomyces graminis var. tritici</name>
    <dbReference type="NCBI Taxonomy" id="644352"/>
    <lineage>
        <taxon>Eukaryota</taxon>
        <taxon>Fungi</taxon>
        <taxon>Dikarya</taxon>
        <taxon>Ascomycota</taxon>
        <taxon>Pezizomycotina</taxon>
        <taxon>Sordariomycetes</taxon>
        <taxon>Sordariomycetidae</taxon>
        <taxon>Magnaporthales</taxon>
        <taxon>Magnaporthaceae</taxon>
        <taxon>Gaeumannomyces</taxon>
    </lineage>
</organism>
<accession>J3NKM5</accession>
<reference evidence="7" key="4">
    <citation type="journal article" date="2015" name="G3 (Bethesda)">
        <title>Genome sequences of three phytopathogenic species of the Magnaporthaceae family of fungi.</title>
        <authorList>
            <person name="Okagaki L.H."/>
            <person name="Nunes C.C."/>
            <person name="Sailsbery J."/>
            <person name="Clay B."/>
            <person name="Brown D."/>
            <person name="John T."/>
            <person name="Oh Y."/>
            <person name="Young N."/>
            <person name="Fitzgerald M."/>
            <person name="Haas B.J."/>
            <person name="Zeng Q."/>
            <person name="Young S."/>
            <person name="Adiconis X."/>
            <person name="Fan L."/>
            <person name="Levin J.Z."/>
            <person name="Mitchell T.K."/>
            <person name="Okubara P.A."/>
            <person name="Farman M.L."/>
            <person name="Kohn L.M."/>
            <person name="Birren B."/>
            <person name="Ma L.-J."/>
            <person name="Dean R.A."/>
        </authorList>
    </citation>
    <scope>NUCLEOTIDE SEQUENCE</scope>
    <source>
        <strain evidence="7">R3-111a-1</strain>
    </source>
</reference>
<dbReference type="CDD" id="cd00472">
    <property type="entry name" value="Ribosomal_L24e_L24"/>
    <property type="match status" value="1"/>
</dbReference>
<evidence type="ECO:0000256" key="1">
    <source>
        <dbReference type="ARBA" id="ARBA00005647"/>
    </source>
</evidence>
<dbReference type="InterPro" id="IPR011017">
    <property type="entry name" value="TRASH_dom"/>
</dbReference>
<protein>
    <recommendedName>
        <fullName evidence="2">Ribosome biogenesis protein RLP24</fullName>
    </recommendedName>
</protein>
<evidence type="ECO:0000256" key="3">
    <source>
        <dbReference type="ARBA" id="ARBA00022517"/>
    </source>
</evidence>
<dbReference type="GO" id="GO:0005730">
    <property type="term" value="C:nucleolus"/>
    <property type="evidence" value="ECO:0007669"/>
    <property type="project" value="EnsemblFungi"/>
</dbReference>
<dbReference type="GO" id="GO:0003735">
    <property type="term" value="F:structural constituent of ribosome"/>
    <property type="evidence" value="ECO:0007669"/>
    <property type="project" value="InterPro"/>
</dbReference>
<dbReference type="PANTHER" id="PTHR10792:SF8">
    <property type="entry name" value="RIBOSOME BIOGENESIS PROTEIN RLP24-RELATED"/>
    <property type="match status" value="1"/>
</dbReference>
<dbReference type="InterPro" id="IPR000988">
    <property type="entry name" value="Ribosomal_eL24-rel_N"/>
</dbReference>
<evidence type="ECO:0000256" key="2">
    <source>
        <dbReference type="ARBA" id="ARBA00018397"/>
    </source>
</evidence>
<dbReference type="eggNOG" id="KOG1723">
    <property type="taxonomic scope" value="Eukaryota"/>
</dbReference>
<comment type="similarity">
    <text evidence="1">Belongs to the eukaryotic ribosomal protein eL24 family.</text>
</comment>
<dbReference type="GeneID" id="20342274"/>
<dbReference type="SMART" id="SM00746">
    <property type="entry name" value="TRASH"/>
    <property type="match status" value="1"/>
</dbReference>
<dbReference type="Pfam" id="PF01246">
    <property type="entry name" value="Ribosomal_L24e"/>
    <property type="match status" value="1"/>
</dbReference>
<dbReference type="OrthoDB" id="10262490at2759"/>
<dbReference type="FunCoup" id="J3NKM5">
    <property type="interactions" value="944"/>
</dbReference>
<reference evidence="8" key="1">
    <citation type="submission" date="2010-07" db="EMBL/GenBank/DDBJ databases">
        <title>The genome sequence of Gaeumannomyces graminis var. tritici strain R3-111a-1.</title>
        <authorList>
            <consortium name="The Broad Institute Genome Sequencing Platform"/>
            <person name="Ma L.-J."/>
            <person name="Dead R."/>
            <person name="Young S."/>
            <person name="Zeng Q."/>
            <person name="Koehrsen M."/>
            <person name="Alvarado L."/>
            <person name="Berlin A."/>
            <person name="Chapman S.B."/>
            <person name="Chen Z."/>
            <person name="Freedman E."/>
            <person name="Gellesch M."/>
            <person name="Goldberg J."/>
            <person name="Griggs A."/>
            <person name="Gujja S."/>
            <person name="Heilman E.R."/>
            <person name="Heiman D."/>
            <person name="Hepburn T."/>
            <person name="Howarth C."/>
            <person name="Jen D."/>
            <person name="Larson L."/>
            <person name="Mehta T."/>
            <person name="Neiman D."/>
            <person name="Pearson M."/>
            <person name="Roberts A."/>
            <person name="Saif S."/>
            <person name="Shea T."/>
            <person name="Shenoy N."/>
            <person name="Sisk P."/>
            <person name="Stolte C."/>
            <person name="Sykes S."/>
            <person name="Walk T."/>
            <person name="White J."/>
            <person name="Yandava C."/>
            <person name="Haas B."/>
            <person name="Nusbaum C."/>
            <person name="Birren B."/>
        </authorList>
    </citation>
    <scope>NUCLEOTIDE SEQUENCE [LARGE SCALE GENOMIC DNA]</scope>
    <source>
        <strain evidence="8">R3-111a-1</strain>
    </source>
</reference>
<dbReference type="Proteomes" id="UP000006039">
    <property type="component" value="Unassembled WGS sequence"/>
</dbReference>
<reference evidence="6" key="2">
    <citation type="submission" date="2010-07" db="EMBL/GenBank/DDBJ databases">
        <authorList>
            <consortium name="The Broad Institute Genome Sequencing Platform"/>
            <consortium name="Broad Institute Genome Sequencing Center for Infectious Disease"/>
            <person name="Ma L.-J."/>
            <person name="Dead R."/>
            <person name="Young S."/>
            <person name="Zeng Q."/>
            <person name="Koehrsen M."/>
            <person name="Alvarado L."/>
            <person name="Berlin A."/>
            <person name="Chapman S.B."/>
            <person name="Chen Z."/>
            <person name="Freedman E."/>
            <person name="Gellesch M."/>
            <person name="Goldberg J."/>
            <person name="Griggs A."/>
            <person name="Gujja S."/>
            <person name="Heilman E.R."/>
            <person name="Heiman D."/>
            <person name="Hepburn T."/>
            <person name="Howarth C."/>
            <person name="Jen D."/>
            <person name="Larson L."/>
            <person name="Mehta T."/>
            <person name="Neiman D."/>
            <person name="Pearson M."/>
            <person name="Roberts A."/>
            <person name="Saif S."/>
            <person name="Shea T."/>
            <person name="Shenoy N."/>
            <person name="Sisk P."/>
            <person name="Stolte C."/>
            <person name="Sykes S."/>
            <person name="Walk T."/>
            <person name="White J."/>
            <person name="Yandava C."/>
            <person name="Haas B."/>
            <person name="Nusbaum C."/>
            <person name="Birren B."/>
        </authorList>
    </citation>
    <scope>NUCLEOTIDE SEQUENCE</scope>
    <source>
        <strain evidence="6">R3-111a-1</strain>
    </source>
</reference>
<evidence type="ECO:0000313" key="7">
    <source>
        <dbReference type="EnsemblFungi" id="EJT81842"/>
    </source>
</evidence>
<dbReference type="InterPro" id="IPR056366">
    <property type="entry name" value="Ribosomal_eL24"/>
</dbReference>
<gene>
    <name evidence="7" type="primary">20342274</name>
    <name evidence="6" type="ORF">GGTG_01816</name>
</gene>
<evidence type="ECO:0000313" key="8">
    <source>
        <dbReference type="Proteomes" id="UP000006039"/>
    </source>
</evidence>
<proteinExistence type="inferred from homology"/>
<dbReference type="AlphaFoldDB" id="J3NKM5"/>
<dbReference type="EMBL" id="GL385395">
    <property type="protein sequence ID" value="EJT81842.1"/>
    <property type="molecule type" value="Genomic_DNA"/>
</dbReference>
<dbReference type="GO" id="GO:1902626">
    <property type="term" value="P:assembly of large subunit precursor of preribosome"/>
    <property type="evidence" value="ECO:0007669"/>
    <property type="project" value="EnsemblFungi"/>
</dbReference>
<dbReference type="HOGENOM" id="CLU_089419_0_0_1"/>
<reference evidence="6" key="3">
    <citation type="submission" date="2010-09" db="EMBL/GenBank/DDBJ databases">
        <title>Annotation of Gaeumannomyces graminis var. tritici R3-111a-1.</title>
        <authorList>
            <consortium name="The Broad Institute Genome Sequencing Platform"/>
            <person name="Ma L.-J."/>
            <person name="Dead R."/>
            <person name="Young S.K."/>
            <person name="Zeng Q."/>
            <person name="Gargeya S."/>
            <person name="Fitzgerald M."/>
            <person name="Haas B."/>
            <person name="Abouelleil A."/>
            <person name="Alvarado L."/>
            <person name="Arachchi H.M."/>
            <person name="Berlin A."/>
            <person name="Brown A."/>
            <person name="Chapman S.B."/>
            <person name="Chen Z."/>
            <person name="Dunbar C."/>
            <person name="Freedman E."/>
            <person name="Gearin G."/>
            <person name="Gellesch M."/>
            <person name="Goldberg J."/>
            <person name="Griggs A."/>
            <person name="Gujja S."/>
            <person name="Heiman D."/>
            <person name="Howarth C."/>
            <person name="Larson L."/>
            <person name="Lui A."/>
            <person name="MacDonald P.J.P."/>
            <person name="Mehta T."/>
            <person name="Montmayeur A."/>
            <person name="Murphy C."/>
            <person name="Neiman D."/>
            <person name="Pearson M."/>
            <person name="Priest M."/>
            <person name="Roberts A."/>
            <person name="Saif S."/>
            <person name="Shea T."/>
            <person name="Shenoy N."/>
            <person name="Sisk P."/>
            <person name="Stolte C."/>
            <person name="Sykes S."/>
            <person name="Yandava C."/>
            <person name="Wortman J."/>
            <person name="Nusbaum C."/>
            <person name="Birren B."/>
        </authorList>
    </citation>
    <scope>NUCLEOTIDE SEQUENCE</scope>
    <source>
        <strain evidence="6">R3-111a-1</strain>
    </source>
</reference>
<evidence type="ECO:0000313" key="6">
    <source>
        <dbReference type="EMBL" id="EJT81842.1"/>
    </source>
</evidence>
<dbReference type="FunFam" id="2.30.170.20:FF:000001">
    <property type="entry name" value="probable ribosome biogenesis protein RLP24"/>
    <property type="match status" value="1"/>
</dbReference>
<dbReference type="VEuPathDB" id="FungiDB:GGTG_01816"/>
<dbReference type="RefSeq" id="XP_009217851.1">
    <property type="nucleotide sequence ID" value="XM_009219587.1"/>
</dbReference>
<dbReference type="Gene3D" id="2.30.170.20">
    <property type="entry name" value="Ribosomal protein L24e"/>
    <property type="match status" value="1"/>
</dbReference>
<reference evidence="7" key="5">
    <citation type="submission" date="2018-04" db="UniProtKB">
        <authorList>
            <consortium name="EnsemblFungi"/>
        </authorList>
    </citation>
    <scope>IDENTIFICATION</scope>
    <source>
        <strain evidence="7">R3-111a-1</strain>
    </source>
</reference>
<dbReference type="PANTHER" id="PTHR10792">
    <property type="entry name" value="60S RIBOSOMAL PROTEIN L24"/>
    <property type="match status" value="1"/>
</dbReference>
<dbReference type="GO" id="GO:0051117">
    <property type="term" value="F:ATPase binding"/>
    <property type="evidence" value="ECO:0007669"/>
    <property type="project" value="EnsemblFungi"/>
</dbReference>
<dbReference type="GO" id="GO:0001671">
    <property type="term" value="F:ATPase activator activity"/>
    <property type="evidence" value="ECO:0007669"/>
    <property type="project" value="EnsemblFungi"/>
</dbReference>
<dbReference type="STRING" id="644352.J3NKM5"/>
<keyword evidence="3" id="KW-0690">Ribosome biogenesis</keyword>
<dbReference type="SUPFAM" id="SSF57716">
    <property type="entry name" value="Glucocorticoid receptor-like (DNA-binding domain)"/>
    <property type="match status" value="1"/>
</dbReference>
<sequence>MRIETCYFCSRPAYPGKGISFVRNDARVFRFCRSKCHKNFKMKRNPRKLKWTKAFRKAAGKEMTVDSTLQLAARRNVPVRYNRELVQKTLKAMERISEIRSRRERVFYRRRMAGRREREVAAARKLVAEGEHLLPRLRGSEKRRIAEEKGIPVDEVEALTLDQMLELKSGGKKRAGKVFGREVLRQRVRADGGVDTVVERTTGVAGEDEDDDDDGGDSDEDDADGMDTD</sequence>
<name>J3NKM5_GAET3</name>